<dbReference type="EMBL" id="CP023445">
    <property type="protein sequence ID" value="ATE57253.1"/>
    <property type="molecule type" value="Genomic_DNA"/>
</dbReference>
<accession>A0A290ZE60</accession>
<feature type="region of interest" description="Disordered" evidence="2">
    <location>
        <begin position="371"/>
        <end position="390"/>
    </location>
</feature>
<keyword evidence="5" id="KW-1185">Reference proteome</keyword>
<dbReference type="InterPro" id="IPR000030">
    <property type="entry name" value="PPE_dom"/>
</dbReference>
<feature type="compositionally biased region" description="Gly residues" evidence="2">
    <location>
        <begin position="196"/>
        <end position="213"/>
    </location>
</feature>
<feature type="compositionally biased region" description="Low complexity" evidence="2">
    <location>
        <begin position="214"/>
        <end position="235"/>
    </location>
</feature>
<dbReference type="Pfam" id="PF00823">
    <property type="entry name" value="PPE"/>
    <property type="match status" value="1"/>
</dbReference>
<proteinExistence type="inferred from homology"/>
<evidence type="ECO:0000313" key="5">
    <source>
        <dbReference type="Proteomes" id="UP000218505"/>
    </source>
</evidence>
<evidence type="ECO:0000256" key="1">
    <source>
        <dbReference type="ARBA" id="ARBA00010652"/>
    </source>
</evidence>
<dbReference type="KEGG" id="apre:CNX65_31440"/>
<feature type="region of interest" description="Disordered" evidence="2">
    <location>
        <begin position="195"/>
        <end position="300"/>
    </location>
</feature>
<sequence length="422" mass="42950">MSDGHRWSGYSHEELYKKINSGPGPRASFTSLERWEGIAGALVEINAQLQEGVARSGAQWQGLAADQARAGINPLAEWADHARTGAVIMRASTQMQADYIAKARADMPEPVKVTAEDPGTILSGLAHLVGVQTDFEVQERAQNIAEQRARDVMTTYASSTTANTSTLGQFSQPPQVAITAGDVVRGDAAGVSYGHGLVGGRGGTRGGGRGGPGATRPATRPTTETRPATTTTKGGSSTHVSQANPANGGTGPRGSETTGTAKPTTGGVGVGGTTGAKGRGKDGEQHGSERHDTTTGQRAAEVNGLHVVAPGQTSGTTAISSGELGAFTAANAQHSAAMGPGGAAGALAGAANQNGGDTTHRRAVQLAPQGQAFDPFGGLGGRRAEEEEEQLHDAADYLRETGDMYGVGRGAAPVIGEDQSDR</sequence>
<evidence type="ECO:0000313" key="4">
    <source>
        <dbReference type="EMBL" id="ATE57253.1"/>
    </source>
</evidence>
<feature type="compositionally biased region" description="Polar residues" evidence="2">
    <location>
        <begin position="236"/>
        <end position="247"/>
    </location>
</feature>
<feature type="region of interest" description="Disordered" evidence="2">
    <location>
        <begin position="402"/>
        <end position="422"/>
    </location>
</feature>
<feature type="compositionally biased region" description="Gly residues" evidence="2">
    <location>
        <begin position="266"/>
        <end position="277"/>
    </location>
</feature>
<dbReference type="InterPro" id="IPR038332">
    <property type="entry name" value="PPE_sf"/>
</dbReference>
<feature type="domain" description="PPE" evidence="3">
    <location>
        <begin position="18"/>
        <end position="165"/>
    </location>
</feature>
<organism evidence="4 5">
    <name type="scientific">Actinosynnema pretiosum</name>
    <dbReference type="NCBI Taxonomy" id="42197"/>
    <lineage>
        <taxon>Bacteria</taxon>
        <taxon>Bacillati</taxon>
        <taxon>Actinomycetota</taxon>
        <taxon>Actinomycetes</taxon>
        <taxon>Pseudonocardiales</taxon>
        <taxon>Pseudonocardiaceae</taxon>
        <taxon>Actinosynnema</taxon>
    </lineage>
</organism>
<dbReference type="Gene3D" id="1.20.1260.20">
    <property type="entry name" value="PPE superfamily"/>
    <property type="match status" value="1"/>
</dbReference>
<feature type="compositionally biased region" description="Basic and acidic residues" evidence="2">
    <location>
        <begin position="279"/>
        <end position="293"/>
    </location>
</feature>
<dbReference type="RefSeq" id="WP_096496973.1">
    <property type="nucleotide sequence ID" value="NZ_CP023445.1"/>
</dbReference>
<dbReference type="SUPFAM" id="SSF140459">
    <property type="entry name" value="PE/PPE dimer-like"/>
    <property type="match status" value="1"/>
</dbReference>
<dbReference type="Proteomes" id="UP000218505">
    <property type="component" value="Chromosome"/>
</dbReference>
<dbReference type="AlphaFoldDB" id="A0A290ZE60"/>
<evidence type="ECO:0000256" key="2">
    <source>
        <dbReference type="SAM" id="MobiDB-lite"/>
    </source>
</evidence>
<evidence type="ECO:0000259" key="3">
    <source>
        <dbReference type="Pfam" id="PF00823"/>
    </source>
</evidence>
<reference evidence="4" key="1">
    <citation type="submission" date="2017-09" db="EMBL/GenBank/DDBJ databases">
        <title>Complete Genome Sequence of ansamitocin-producing Bacterium Actinosynnema pretiosum X47.</title>
        <authorList>
            <person name="Cao G."/>
            <person name="Zong G."/>
            <person name="Zhong C."/>
            <person name="Fu J."/>
        </authorList>
    </citation>
    <scope>NUCLEOTIDE SEQUENCE [LARGE SCALE GENOMIC DNA]</scope>
    <source>
        <strain evidence="4">X47</strain>
    </source>
</reference>
<comment type="similarity">
    <text evidence="1">Belongs to the mycobacterial PPE family.</text>
</comment>
<gene>
    <name evidence="4" type="ORF">CNX65_31440</name>
</gene>
<name>A0A290ZE60_9PSEU</name>
<protein>
    <recommendedName>
        <fullName evidence="3">PPE domain-containing protein</fullName>
    </recommendedName>
</protein>